<accession>A0A4V5ZYJ3</accession>
<keyword evidence="1" id="KW-0812">Transmembrane</keyword>
<dbReference type="OrthoDB" id="10562919at2759"/>
<evidence type="ECO:0008006" key="4">
    <source>
        <dbReference type="Google" id="ProtNLM"/>
    </source>
</evidence>
<comment type="caution">
    <text evidence="2">The sequence shown here is derived from an EMBL/GenBank/DDBJ whole genome shotgun (WGS) entry which is preliminary data.</text>
</comment>
<sequence>MYGVKYHKIWLYTSTVLLLVAMSIVVTSYYLGITPPSMDIPSISRVVVFHVIIGVYITKSVLLVLNIPFTLVFMWKIRTLKKITKNTPISSSLKVANQIVCYQMVAEIFIIVIPTLTSAVLIYGFGIIIPKILGAYPLMLFALYTAIYAVLLTVKMKKSVGDKKTVMSLTAVRAV</sequence>
<dbReference type="Proteomes" id="UP000298663">
    <property type="component" value="Unassembled WGS sequence"/>
</dbReference>
<organism evidence="2 3">
    <name type="scientific">Steinernema carpocapsae</name>
    <name type="common">Entomopathogenic nematode</name>
    <dbReference type="NCBI Taxonomy" id="34508"/>
    <lineage>
        <taxon>Eukaryota</taxon>
        <taxon>Metazoa</taxon>
        <taxon>Ecdysozoa</taxon>
        <taxon>Nematoda</taxon>
        <taxon>Chromadorea</taxon>
        <taxon>Rhabditida</taxon>
        <taxon>Tylenchina</taxon>
        <taxon>Panagrolaimomorpha</taxon>
        <taxon>Strongyloidoidea</taxon>
        <taxon>Steinernematidae</taxon>
        <taxon>Steinernema</taxon>
    </lineage>
</organism>
<keyword evidence="1" id="KW-0472">Membrane</keyword>
<dbReference type="AlphaFoldDB" id="A0A4V5ZYJ3"/>
<evidence type="ECO:0000256" key="1">
    <source>
        <dbReference type="SAM" id="Phobius"/>
    </source>
</evidence>
<feature type="transmembrane region" description="Helical" evidence="1">
    <location>
        <begin position="135"/>
        <end position="154"/>
    </location>
</feature>
<evidence type="ECO:0000313" key="3">
    <source>
        <dbReference type="Proteomes" id="UP000298663"/>
    </source>
</evidence>
<dbReference type="EMBL" id="AZBU02000010">
    <property type="protein sequence ID" value="TKR62835.1"/>
    <property type="molecule type" value="Genomic_DNA"/>
</dbReference>
<reference evidence="2 3" key="1">
    <citation type="journal article" date="2015" name="Genome Biol.">
        <title>Comparative genomics of Steinernema reveals deeply conserved gene regulatory networks.</title>
        <authorList>
            <person name="Dillman A.R."/>
            <person name="Macchietto M."/>
            <person name="Porter C.F."/>
            <person name="Rogers A."/>
            <person name="Williams B."/>
            <person name="Antoshechkin I."/>
            <person name="Lee M.M."/>
            <person name="Goodwin Z."/>
            <person name="Lu X."/>
            <person name="Lewis E.E."/>
            <person name="Goodrich-Blair H."/>
            <person name="Stock S.P."/>
            <person name="Adams B.J."/>
            <person name="Sternberg P.W."/>
            <person name="Mortazavi A."/>
        </authorList>
    </citation>
    <scope>NUCLEOTIDE SEQUENCE [LARGE SCALE GENOMIC DNA]</scope>
    <source>
        <strain evidence="2 3">ALL</strain>
    </source>
</reference>
<keyword evidence="3" id="KW-1185">Reference proteome</keyword>
<protein>
    <recommendedName>
        <fullName evidence="4">7TM GPCR serpentine receptor class x (Srx) domain-containing protein</fullName>
    </recommendedName>
</protein>
<feature type="transmembrane region" description="Helical" evidence="1">
    <location>
        <begin position="9"/>
        <end position="31"/>
    </location>
</feature>
<feature type="transmembrane region" description="Helical" evidence="1">
    <location>
        <begin position="51"/>
        <end position="75"/>
    </location>
</feature>
<gene>
    <name evidence="2" type="ORF">L596_026745</name>
</gene>
<evidence type="ECO:0000313" key="2">
    <source>
        <dbReference type="EMBL" id="TKR62835.1"/>
    </source>
</evidence>
<reference evidence="2 3" key="2">
    <citation type="journal article" date="2019" name="G3 (Bethesda)">
        <title>Hybrid Assembly of the Genome of the Entomopathogenic Nematode Steinernema carpocapsae Identifies the X-Chromosome.</title>
        <authorList>
            <person name="Serra L."/>
            <person name="Macchietto M."/>
            <person name="Macias-Munoz A."/>
            <person name="McGill C.J."/>
            <person name="Rodriguez I.M."/>
            <person name="Rodriguez B."/>
            <person name="Murad R."/>
            <person name="Mortazavi A."/>
        </authorList>
    </citation>
    <scope>NUCLEOTIDE SEQUENCE [LARGE SCALE GENOMIC DNA]</scope>
    <source>
        <strain evidence="2 3">ALL</strain>
    </source>
</reference>
<proteinExistence type="predicted"/>
<feature type="transmembrane region" description="Helical" evidence="1">
    <location>
        <begin position="108"/>
        <end position="129"/>
    </location>
</feature>
<name>A0A4V5ZYJ3_STECR</name>
<keyword evidence="1" id="KW-1133">Transmembrane helix</keyword>